<dbReference type="Proteomes" id="UP000439752">
    <property type="component" value="Unassembled WGS sequence"/>
</dbReference>
<evidence type="ECO:0000256" key="1">
    <source>
        <dbReference type="ARBA" id="ARBA00000085"/>
    </source>
</evidence>
<dbReference type="Gene3D" id="1.10.287.130">
    <property type="match status" value="1"/>
</dbReference>
<dbReference type="InterPro" id="IPR036890">
    <property type="entry name" value="HATPase_C_sf"/>
</dbReference>
<evidence type="ECO:0000256" key="5">
    <source>
        <dbReference type="ARBA" id="ARBA00022679"/>
    </source>
</evidence>
<dbReference type="SMART" id="SM00387">
    <property type="entry name" value="HATPase_c"/>
    <property type="match status" value="1"/>
</dbReference>
<evidence type="ECO:0000256" key="9">
    <source>
        <dbReference type="ARBA" id="ARBA00022840"/>
    </source>
</evidence>
<keyword evidence="6 13" id="KW-0812">Transmembrane</keyword>
<keyword evidence="7" id="KW-0547">Nucleotide-binding</keyword>
<feature type="transmembrane region" description="Helical" evidence="13">
    <location>
        <begin position="141"/>
        <end position="164"/>
    </location>
</feature>
<comment type="subcellular location">
    <subcellularLocation>
        <location evidence="2">Cell membrane</location>
        <topology evidence="2">Multi-pass membrane protein</topology>
    </subcellularLocation>
</comment>
<keyword evidence="11" id="KW-0902">Two-component regulatory system</keyword>
<comment type="catalytic activity">
    <reaction evidence="1">
        <text>ATP + protein L-histidine = ADP + protein N-phospho-L-histidine.</text>
        <dbReference type="EC" id="2.7.13.3"/>
    </reaction>
</comment>
<dbReference type="CDD" id="cd00082">
    <property type="entry name" value="HisKA"/>
    <property type="match status" value="1"/>
</dbReference>
<feature type="transmembrane region" description="Helical" evidence="13">
    <location>
        <begin position="9"/>
        <end position="30"/>
    </location>
</feature>
<dbReference type="InterPro" id="IPR005467">
    <property type="entry name" value="His_kinase_dom"/>
</dbReference>
<evidence type="ECO:0000256" key="6">
    <source>
        <dbReference type="ARBA" id="ARBA00022692"/>
    </source>
</evidence>
<evidence type="ECO:0000256" key="11">
    <source>
        <dbReference type="ARBA" id="ARBA00023012"/>
    </source>
</evidence>
<dbReference type="PANTHER" id="PTHR45436:SF5">
    <property type="entry name" value="SENSOR HISTIDINE KINASE TRCS"/>
    <property type="match status" value="1"/>
</dbReference>
<dbReference type="SUPFAM" id="SSF55874">
    <property type="entry name" value="ATPase domain of HSP90 chaperone/DNA topoisomerase II/histidine kinase"/>
    <property type="match status" value="1"/>
</dbReference>
<evidence type="ECO:0000313" key="15">
    <source>
        <dbReference type="EMBL" id="VWX35320.1"/>
    </source>
</evidence>
<dbReference type="SMART" id="SM00388">
    <property type="entry name" value="HisKA"/>
    <property type="match status" value="1"/>
</dbReference>
<reference evidence="15 16" key="1">
    <citation type="submission" date="2019-10" db="EMBL/GenBank/DDBJ databases">
        <authorList>
            <person name="Karimi E."/>
        </authorList>
    </citation>
    <scope>NUCLEOTIDE SEQUENCE [LARGE SCALE GENOMIC DNA]</scope>
    <source>
        <strain evidence="15">Exiguobacterium sp. 9Y</strain>
    </source>
</reference>
<keyword evidence="10 13" id="KW-1133">Transmembrane helix</keyword>
<keyword evidence="12 13" id="KW-0472">Membrane</keyword>
<dbReference type="EMBL" id="CABWKQ010000016">
    <property type="protein sequence ID" value="VWX35320.1"/>
    <property type="molecule type" value="Genomic_DNA"/>
</dbReference>
<dbReference type="PRINTS" id="PR00344">
    <property type="entry name" value="BCTRLSENSOR"/>
</dbReference>
<dbReference type="Gene3D" id="3.30.565.10">
    <property type="entry name" value="Histidine kinase-like ATPase, C-terminal domain"/>
    <property type="match status" value="1"/>
</dbReference>
<keyword evidence="5" id="KW-0808">Transferase</keyword>
<protein>
    <recommendedName>
        <fullName evidence="3">histidine kinase</fullName>
        <ecNumber evidence="3">2.7.13.3</ecNumber>
    </recommendedName>
</protein>
<dbReference type="CDD" id="cd00075">
    <property type="entry name" value="HATPase"/>
    <property type="match status" value="1"/>
</dbReference>
<sequence>MLEMIRKRLTLLFSGTFLLLLILILVGVYFTTARLLDQTELTQLKNISNRDVFERIEHGEDGLTPNPIYFQVLDETGAEQYSSLPDDLTEGTVQRFVSSAQETEKVTVEDHHFLLYQRNTNEGSIVLLKETSATRDTLQRLIAVLSGIAVLSTLILMGISYVLAGRAVQPVQQAFDRQRRFTSDASHELRTPLTILYSGIELLEAEPLSREGQTILDDLKAETTSMQLLVADLLLLARGGQAVTLQSVDFSTLVSKTAERFAHTLPGRTLRIEIEPNLSIKGDANQLTRLLMVFLENASVYSDGAIEVRLFKAPGEVQLTIADEGIGIPKSDQAKIFERFYRGDHARHGTGTGLGLAIASSIADAHNASIEVDSSPNEGTRFTIHFPH</sequence>
<name>A0A653I874_9BACL</name>
<feature type="domain" description="Histidine kinase" evidence="14">
    <location>
        <begin position="184"/>
        <end position="388"/>
    </location>
</feature>
<evidence type="ECO:0000256" key="12">
    <source>
        <dbReference type="ARBA" id="ARBA00023136"/>
    </source>
</evidence>
<dbReference type="GO" id="GO:0005886">
    <property type="term" value="C:plasma membrane"/>
    <property type="evidence" value="ECO:0007669"/>
    <property type="project" value="UniProtKB-SubCell"/>
</dbReference>
<dbReference type="InterPro" id="IPR004358">
    <property type="entry name" value="Sig_transdc_His_kin-like_C"/>
</dbReference>
<keyword evidence="16" id="KW-1185">Reference proteome</keyword>
<dbReference type="PANTHER" id="PTHR45436">
    <property type="entry name" value="SENSOR HISTIDINE KINASE YKOH"/>
    <property type="match status" value="1"/>
</dbReference>
<evidence type="ECO:0000256" key="10">
    <source>
        <dbReference type="ARBA" id="ARBA00022989"/>
    </source>
</evidence>
<dbReference type="PROSITE" id="PS50109">
    <property type="entry name" value="HIS_KIN"/>
    <property type="match status" value="1"/>
</dbReference>
<dbReference type="EC" id="2.7.13.3" evidence="3"/>
<dbReference type="InterPro" id="IPR050428">
    <property type="entry name" value="TCS_sensor_his_kinase"/>
</dbReference>
<evidence type="ECO:0000256" key="13">
    <source>
        <dbReference type="SAM" id="Phobius"/>
    </source>
</evidence>
<evidence type="ECO:0000256" key="4">
    <source>
        <dbReference type="ARBA" id="ARBA00022553"/>
    </source>
</evidence>
<evidence type="ECO:0000256" key="7">
    <source>
        <dbReference type="ARBA" id="ARBA00022741"/>
    </source>
</evidence>
<keyword evidence="8 15" id="KW-0418">Kinase</keyword>
<organism evidence="15 16">
    <name type="scientific">Exiguobacterium oxidotolerans</name>
    <dbReference type="NCBI Taxonomy" id="223958"/>
    <lineage>
        <taxon>Bacteria</taxon>
        <taxon>Bacillati</taxon>
        <taxon>Bacillota</taxon>
        <taxon>Bacilli</taxon>
        <taxon>Bacillales</taxon>
        <taxon>Bacillales Family XII. Incertae Sedis</taxon>
        <taxon>Exiguobacterium</taxon>
    </lineage>
</organism>
<dbReference type="AlphaFoldDB" id="A0A653I874"/>
<dbReference type="SUPFAM" id="SSF47384">
    <property type="entry name" value="Homodimeric domain of signal transducing histidine kinase"/>
    <property type="match status" value="1"/>
</dbReference>
<dbReference type="GO" id="GO:0000155">
    <property type="term" value="F:phosphorelay sensor kinase activity"/>
    <property type="evidence" value="ECO:0007669"/>
    <property type="project" value="InterPro"/>
</dbReference>
<evidence type="ECO:0000256" key="2">
    <source>
        <dbReference type="ARBA" id="ARBA00004651"/>
    </source>
</evidence>
<dbReference type="GO" id="GO:0005524">
    <property type="term" value="F:ATP binding"/>
    <property type="evidence" value="ECO:0007669"/>
    <property type="project" value="UniProtKB-KW"/>
</dbReference>
<evidence type="ECO:0000256" key="8">
    <source>
        <dbReference type="ARBA" id="ARBA00022777"/>
    </source>
</evidence>
<proteinExistence type="predicted"/>
<evidence type="ECO:0000313" key="16">
    <source>
        <dbReference type="Proteomes" id="UP000439752"/>
    </source>
</evidence>
<dbReference type="FunFam" id="3.30.565.10:FF:000006">
    <property type="entry name" value="Sensor histidine kinase WalK"/>
    <property type="match status" value="1"/>
</dbReference>
<dbReference type="Pfam" id="PF00512">
    <property type="entry name" value="HisKA"/>
    <property type="match status" value="1"/>
</dbReference>
<evidence type="ECO:0000259" key="14">
    <source>
        <dbReference type="PROSITE" id="PS50109"/>
    </source>
</evidence>
<keyword evidence="9" id="KW-0067">ATP-binding</keyword>
<dbReference type="RefSeq" id="WP_159173229.1">
    <property type="nucleotide sequence ID" value="NZ_LR732312.1"/>
</dbReference>
<dbReference type="InterPro" id="IPR036097">
    <property type="entry name" value="HisK_dim/P_sf"/>
</dbReference>
<evidence type="ECO:0000256" key="3">
    <source>
        <dbReference type="ARBA" id="ARBA00012438"/>
    </source>
</evidence>
<dbReference type="Pfam" id="PF02518">
    <property type="entry name" value="HATPase_c"/>
    <property type="match status" value="1"/>
</dbReference>
<dbReference type="InterPro" id="IPR003661">
    <property type="entry name" value="HisK_dim/P_dom"/>
</dbReference>
<dbReference type="InterPro" id="IPR003594">
    <property type="entry name" value="HATPase_dom"/>
</dbReference>
<gene>
    <name evidence="15" type="ORF">EXIGUO9Y_230099</name>
</gene>
<accession>A0A653I874</accession>
<keyword evidence="4" id="KW-0597">Phosphoprotein</keyword>